<comment type="caution">
    <text evidence="9">The sequence shown here is derived from an EMBL/GenBank/DDBJ whole genome shotgun (WGS) entry which is preliminary data.</text>
</comment>
<keyword evidence="4" id="KW-0418">Kinase</keyword>
<dbReference type="PANTHER" id="PTHR46821:SF7">
    <property type="entry name" value="PROTEIN KINASE SUPERFAMILY PROTEIN"/>
    <property type="match status" value="1"/>
</dbReference>
<evidence type="ECO:0000313" key="10">
    <source>
        <dbReference type="Proteomes" id="UP001174677"/>
    </source>
</evidence>
<dbReference type="Gene3D" id="3.30.200.20">
    <property type="entry name" value="Phosphorylase Kinase, domain 1"/>
    <property type="match status" value="1"/>
</dbReference>
<feature type="region of interest" description="Disordered" evidence="7">
    <location>
        <begin position="474"/>
        <end position="496"/>
    </location>
</feature>
<keyword evidence="3 6" id="KW-0547">Nucleotide-binding</keyword>
<evidence type="ECO:0000313" key="9">
    <source>
        <dbReference type="EMBL" id="KAJ9164108.1"/>
    </source>
</evidence>
<dbReference type="SMART" id="SM00220">
    <property type="entry name" value="S_TKc"/>
    <property type="match status" value="1"/>
</dbReference>
<dbReference type="InterPro" id="IPR008271">
    <property type="entry name" value="Ser/Thr_kinase_AS"/>
</dbReference>
<keyword evidence="5 6" id="KW-0067">ATP-binding</keyword>
<evidence type="ECO:0000256" key="7">
    <source>
        <dbReference type="SAM" id="MobiDB-lite"/>
    </source>
</evidence>
<dbReference type="PANTHER" id="PTHR46821">
    <property type="entry name" value="OS07G0586332 PROTEIN"/>
    <property type="match status" value="1"/>
</dbReference>
<feature type="compositionally biased region" description="Basic residues" evidence="7">
    <location>
        <begin position="474"/>
        <end position="483"/>
    </location>
</feature>
<evidence type="ECO:0000256" key="1">
    <source>
        <dbReference type="ARBA" id="ARBA00022527"/>
    </source>
</evidence>
<evidence type="ECO:0000259" key="8">
    <source>
        <dbReference type="PROSITE" id="PS50011"/>
    </source>
</evidence>
<evidence type="ECO:0000256" key="6">
    <source>
        <dbReference type="PROSITE-ProRule" id="PRU10141"/>
    </source>
</evidence>
<reference evidence="9" key="1">
    <citation type="journal article" date="2023" name="Plant Biotechnol. J.">
        <title>Chromosome-level wild Hevea brasiliensis genome provides new tools for genomic-assisted breeding and valuable loci to elevate rubber yield.</title>
        <authorList>
            <person name="Cheng H."/>
            <person name="Song X."/>
            <person name="Hu Y."/>
            <person name="Wu T."/>
            <person name="Yang Q."/>
            <person name="An Z."/>
            <person name="Feng S."/>
            <person name="Deng Z."/>
            <person name="Wu W."/>
            <person name="Zeng X."/>
            <person name="Tu M."/>
            <person name="Wang X."/>
            <person name="Huang H."/>
        </authorList>
    </citation>
    <scope>NUCLEOTIDE SEQUENCE</scope>
    <source>
        <strain evidence="9">MT/VB/25A 57/8</strain>
    </source>
</reference>
<dbReference type="EMBL" id="JARPOI010000013">
    <property type="protein sequence ID" value="KAJ9164108.1"/>
    <property type="molecule type" value="Genomic_DNA"/>
</dbReference>
<dbReference type="PROSITE" id="PS50011">
    <property type="entry name" value="PROTEIN_KINASE_DOM"/>
    <property type="match status" value="1"/>
</dbReference>
<dbReference type="InterPro" id="IPR044576">
    <property type="entry name" value="At4g25390-like"/>
</dbReference>
<dbReference type="Pfam" id="PF07714">
    <property type="entry name" value="PK_Tyr_Ser-Thr"/>
    <property type="match status" value="1"/>
</dbReference>
<dbReference type="InterPro" id="IPR017441">
    <property type="entry name" value="Protein_kinase_ATP_BS"/>
</dbReference>
<organism evidence="9 10">
    <name type="scientific">Hevea brasiliensis</name>
    <name type="common">Para rubber tree</name>
    <name type="synonym">Siphonia brasiliensis</name>
    <dbReference type="NCBI Taxonomy" id="3981"/>
    <lineage>
        <taxon>Eukaryota</taxon>
        <taxon>Viridiplantae</taxon>
        <taxon>Streptophyta</taxon>
        <taxon>Embryophyta</taxon>
        <taxon>Tracheophyta</taxon>
        <taxon>Spermatophyta</taxon>
        <taxon>Magnoliopsida</taxon>
        <taxon>eudicotyledons</taxon>
        <taxon>Gunneridae</taxon>
        <taxon>Pentapetalae</taxon>
        <taxon>rosids</taxon>
        <taxon>fabids</taxon>
        <taxon>Malpighiales</taxon>
        <taxon>Euphorbiaceae</taxon>
        <taxon>Crotonoideae</taxon>
        <taxon>Micrandreae</taxon>
        <taxon>Hevea</taxon>
    </lineage>
</organism>
<gene>
    <name evidence="9" type="ORF">P3X46_023722</name>
</gene>
<proteinExistence type="predicted"/>
<keyword evidence="10" id="KW-1185">Reference proteome</keyword>
<accession>A0ABQ9LBU8</accession>
<dbReference type="PROSITE" id="PS00107">
    <property type="entry name" value="PROTEIN_KINASE_ATP"/>
    <property type="match status" value="1"/>
</dbReference>
<evidence type="ECO:0000256" key="3">
    <source>
        <dbReference type="ARBA" id="ARBA00022741"/>
    </source>
</evidence>
<name>A0ABQ9LBU8_HEVBR</name>
<feature type="domain" description="Protein kinase" evidence="8">
    <location>
        <begin position="91"/>
        <end position="679"/>
    </location>
</feature>
<keyword evidence="1" id="KW-0723">Serine/threonine-protein kinase</keyword>
<evidence type="ECO:0000256" key="4">
    <source>
        <dbReference type="ARBA" id="ARBA00022777"/>
    </source>
</evidence>
<evidence type="ECO:0000256" key="2">
    <source>
        <dbReference type="ARBA" id="ARBA00022679"/>
    </source>
</evidence>
<dbReference type="InterPro" id="IPR000719">
    <property type="entry name" value="Prot_kinase_dom"/>
</dbReference>
<dbReference type="InterPro" id="IPR001245">
    <property type="entry name" value="Ser-Thr/Tyr_kinase_cat_dom"/>
</dbReference>
<feature type="region of interest" description="Disordered" evidence="7">
    <location>
        <begin position="678"/>
        <end position="702"/>
    </location>
</feature>
<evidence type="ECO:0000256" key="5">
    <source>
        <dbReference type="ARBA" id="ARBA00022840"/>
    </source>
</evidence>
<dbReference type="SUPFAM" id="SSF56112">
    <property type="entry name" value="Protein kinase-like (PK-like)"/>
    <property type="match status" value="1"/>
</dbReference>
<feature type="binding site" evidence="6">
    <location>
        <position position="119"/>
    </location>
    <ligand>
        <name>ATP</name>
        <dbReference type="ChEBI" id="CHEBI:30616"/>
    </ligand>
</feature>
<dbReference type="Proteomes" id="UP001174677">
    <property type="component" value="Chromosome 13"/>
</dbReference>
<sequence length="702" mass="78420">MPSRPIPPPLFLPFVTSPPIATPSPTQFPHHHRLLSSRLLPPLTAATAAFSCLLLFAVCFCKISRKRTVPSDSKPPHRFSYSTLRRATDSFSPSLRLGQGGFGSVFRGTLPNGQLIAVKVMDSGSLQGEREFQNEILFASKLESPYIVTALGFSSDRKHPTMLLIYELMPNGNLQDALLHRKCPELLQWSKRFSIAVDIAKGIEYLHCLDPPVIHGDIKPSNILLDQCFSAKIADFGLAWLKTDNQNQNQCEIKVEESDVGKMNGGSELNKAELESNNGAPIDDYGSVVETESVTTGFEEFNLGVEQSPENFLRGPVSISATSPETVEAVSASPEAGGLAVPTEVNFDRASVESGNELINGRKMRDRRMKSASGGDWWWKQDNSGVVENGAVKDYVMEWIGTEIKKERPKRDWIGASSSSNQTIGKIDKKKSRKRLDWWVSLDEEKEEKVLKKEKRRPPREWWKEEYCEELERKKRKKKKKRNMGMTGDDNGGQEVWWPRDEELQVERKKKKKKSRSRSSLGSIDWFSGELFRGTYNSHDSLSGEIAKSGGISSTPSMRGTICYVAPEYGGGALLSDKSDVYSFGVLLLVLIAGRRPLQVTNSPMSEFQRANLIHWARHLARAGKLLDLVDQSVQSLDRDQALLCITVALLCLQKCPARRPSMKEVVGMLTGQLEPPQLPIECSPSPPSRFPFKSKSNKKVR</sequence>
<dbReference type="PROSITE" id="PS00108">
    <property type="entry name" value="PROTEIN_KINASE_ST"/>
    <property type="match status" value="1"/>
</dbReference>
<dbReference type="Pfam" id="PF00069">
    <property type="entry name" value="Pkinase"/>
    <property type="match status" value="1"/>
</dbReference>
<keyword evidence="2" id="KW-0808">Transferase</keyword>
<dbReference type="Gene3D" id="1.10.510.10">
    <property type="entry name" value="Transferase(Phosphotransferase) domain 1"/>
    <property type="match status" value="2"/>
</dbReference>
<protein>
    <recommendedName>
        <fullName evidence="8">Protein kinase domain-containing protein</fullName>
    </recommendedName>
</protein>
<dbReference type="InterPro" id="IPR011009">
    <property type="entry name" value="Kinase-like_dom_sf"/>
</dbReference>